<dbReference type="InterPro" id="IPR007197">
    <property type="entry name" value="rSAM"/>
</dbReference>
<evidence type="ECO:0000256" key="6">
    <source>
        <dbReference type="ARBA" id="ARBA00022723"/>
    </source>
</evidence>
<dbReference type="SFLD" id="SFLDG01082">
    <property type="entry name" value="B12-binding_domain_containing"/>
    <property type="match status" value="1"/>
</dbReference>
<dbReference type="RefSeq" id="WP_092350738.1">
    <property type="nucleotide sequence ID" value="NZ_CZVW01000021.1"/>
</dbReference>
<evidence type="ECO:0000256" key="3">
    <source>
        <dbReference type="ARBA" id="ARBA00017228"/>
    </source>
</evidence>
<keyword evidence="10" id="KW-0004">4Fe-4S</keyword>
<evidence type="ECO:0000256" key="2">
    <source>
        <dbReference type="ARBA" id="ARBA00006100"/>
    </source>
</evidence>
<proteinExistence type="inferred from homology"/>
<dbReference type="PANTHER" id="PTHR13932:SF5">
    <property type="entry name" value="RADICAL S-ADENOSYL METHIONINE DOMAIN-CONTAINING PROTEIN 1, MITOCHONDRIAL"/>
    <property type="match status" value="1"/>
</dbReference>
<keyword evidence="9 10" id="KW-0143">Chaperone</keyword>
<dbReference type="SFLD" id="SFLDG01065">
    <property type="entry name" value="anaerobic_coproporphyrinogen-I"/>
    <property type="match status" value="1"/>
</dbReference>
<dbReference type="OrthoDB" id="9808022at2"/>
<dbReference type="GO" id="GO:0051539">
    <property type="term" value="F:4 iron, 4 sulfur cluster binding"/>
    <property type="evidence" value="ECO:0007669"/>
    <property type="project" value="UniProtKB-UniRule"/>
</dbReference>
<dbReference type="SMART" id="SM00729">
    <property type="entry name" value="Elp3"/>
    <property type="match status" value="1"/>
</dbReference>
<evidence type="ECO:0000259" key="11">
    <source>
        <dbReference type="PROSITE" id="PS51918"/>
    </source>
</evidence>
<dbReference type="InterPro" id="IPR004559">
    <property type="entry name" value="HemW-like"/>
</dbReference>
<dbReference type="Pfam" id="PF04055">
    <property type="entry name" value="Radical_SAM"/>
    <property type="match status" value="1"/>
</dbReference>
<comment type="cofactor">
    <cofactor evidence="1">
        <name>[4Fe-4S] cluster</name>
        <dbReference type="ChEBI" id="CHEBI:49883"/>
    </cofactor>
</comment>
<keyword evidence="13" id="KW-1185">Reference proteome</keyword>
<dbReference type="InterPro" id="IPR006638">
    <property type="entry name" value="Elp3/MiaA/NifB-like_rSAM"/>
</dbReference>
<keyword evidence="8 10" id="KW-0411">Iron-sulfur</keyword>
<comment type="similarity">
    <text evidence="2">Belongs to the anaerobic coproporphyrinogen-III oxidase family. HemW subfamily.</text>
</comment>
<evidence type="ECO:0000256" key="8">
    <source>
        <dbReference type="ARBA" id="ARBA00023014"/>
    </source>
</evidence>
<evidence type="ECO:0000256" key="1">
    <source>
        <dbReference type="ARBA" id="ARBA00001966"/>
    </source>
</evidence>
<keyword evidence="4 10" id="KW-0349">Heme</keyword>
<accession>A0A0P1NYM4</accession>
<dbReference type="GO" id="GO:0005737">
    <property type="term" value="C:cytoplasm"/>
    <property type="evidence" value="ECO:0007669"/>
    <property type="project" value="UniProtKB-SubCell"/>
</dbReference>
<evidence type="ECO:0000256" key="10">
    <source>
        <dbReference type="RuleBase" id="RU364116"/>
    </source>
</evidence>
<dbReference type="InterPro" id="IPR010723">
    <property type="entry name" value="HemN_C"/>
</dbReference>
<dbReference type="PANTHER" id="PTHR13932">
    <property type="entry name" value="COPROPORPHYRINIGEN III OXIDASE"/>
    <property type="match status" value="1"/>
</dbReference>
<evidence type="ECO:0000313" key="12">
    <source>
        <dbReference type="EMBL" id="CUT04165.1"/>
    </source>
</evidence>
<comment type="subcellular location">
    <subcellularLocation>
        <location evidence="10">Cytoplasm</location>
    </subcellularLocation>
</comment>
<protein>
    <recommendedName>
        <fullName evidence="3 10">Heme chaperone HemW</fullName>
    </recommendedName>
</protein>
<keyword evidence="6 10" id="KW-0479">Metal-binding</keyword>
<dbReference type="InterPro" id="IPR034505">
    <property type="entry name" value="Coproporphyrinogen-III_oxidase"/>
</dbReference>
<organism evidence="12 13">
    <name type="scientific">Candidatus Chryseopegocella kryptomonas</name>
    <dbReference type="NCBI Taxonomy" id="1633643"/>
    <lineage>
        <taxon>Bacteria</taxon>
        <taxon>Pseudomonadati</taxon>
        <taxon>Candidatus Kryptoniota</taxon>
        <taxon>Candidatus Chryseopegocella</taxon>
    </lineage>
</organism>
<reference evidence="13" key="1">
    <citation type="submission" date="2015-11" db="EMBL/GenBank/DDBJ databases">
        <authorList>
            <person name="Varghese N."/>
        </authorList>
    </citation>
    <scope>NUCLEOTIDE SEQUENCE [LARGE SCALE GENOMIC DNA]</scope>
    <source>
        <strain evidence="13">JGI-23</strain>
    </source>
</reference>
<dbReference type="InterPro" id="IPR058240">
    <property type="entry name" value="rSAM_sf"/>
</dbReference>
<keyword evidence="7 10" id="KW-0408">Iron</keyword>
<dbReference type="GO" id="GO:0046872">
    <property type="term" value="F:metal ion binding"/>
    <property type="evidence" value="ECO:0007669"/>
    <property type="project" value="UniProtKB-UniRule"/>
</dbReference>
<dbReference type="EMBL" id="CZVW01000021">
    <property type="protein sequence ID" value="CUT04165.1"/>
    <property type="molecule type" value="Genomic_DNA"/>
</dbReference>
<evidence type="ECO:0000256" key="4">
    <source>
        <dbReference type="ARBA" id="ARBA00022617"/>
    </source>
</evidence>
<dbReference type="SUPFAM" id="SSF102114">
    <property type="entry name" value="Radical SAM enzymes"/>
    <property type="match status" value="1"/>
</dbReference>
<dbReference type="GO" id="GO:0004109">
    <property type="term" value="F:coproporphyrinogen oxidase activity"/>
    <property type="evidence" value="ECO:0007669"/>
    <property type="project" value="InterPro"/>
</dbReference>
<evidence type="ECO:0000256" key="5">
    <source>
        <dbReference type="ARBA" id="ARBA00022691"/>
    </source>
</evidence>
<dbReference type="CDD" id="cd01335">
    <property type="entry name" value="Radical_SAM"/>
    <property type="match status" value="1"/>
</dbReference>
<dbReference type="SFLD" id="SFLDS00029">
    <property type="entry name" value="Radical_SAM"/>
    <property type="match status" value="1"/>
</dbReference>
<dbReference type="NCBIfam" id="TIGR00539">
    <property type="entry name" value="hemN_rel"/>
    <property type="match status" value="1"/>
</dbReference>
<dbReference type="SFLD" id="SFLDF00288">
    <property type="entry name" value="HemN-like__clustered_with_nucl"/>
    <property type="match status" value="1"/>
</dbReference>
<dbReference type="InterPro" id="IPR013785">
    <property type="entry name" value="Aldolase_TIM"/>
</dbReference>
<comment type="function">
    <text evidence="10">Probably acts as a heme chaperone, transferring heme to an unknown acceptor. Binds one molecule of heme per monomer, possibly covalently. Binds 1 [4Fe-4S] cluster. The cluster is coordinated with 3 cysteines and an exchangeable S-adenosyl-L-methionine.</text>
</comment>
<gene>
    <name evidence="12" type="ORF">JGI23_01654</name>
</gene>
<evidence type="ECO:0000256" key="7">
    <source>
        <dbReference type="ARBA" id="ARBA00023004"/>
    </source>
</evidence>
<dbReference type="SFLD" id="SFLDF00562">
    <property type="entry name" value="HemN-like__clustered_with_heat"/>
    <property type="match status" value="1"/>
</dbReference>
<dbReference type="Gene3D" id="3.20.20.70">
    <property type="entry name" value="Aldolase class I"/>
    <property type="match status" value="1"/>
</dbReference>
<evidence type="ECO:0000256" key="9">
    <source>
        <dbReference type="ARBA" id="ARBA00023186"/>
    </source>
</evidence>
<dbReference type="Proteomes" id="UP000199197">
    <property type="component" value="Unassembled WGS sequence"/>
</dbReference>
<feature type="domain" description="Radical SAM core" evidence="11">
    <location>
        <begin position="1"/>
        <end position="234"/>
    </location>
</feature>
<keyword evidence="5 10" id="KW-0949">S-adenosyl-L-methionine</keyword>
<sequence length="385" mass="44691">MSGIYLHIPFCEKKCIYCDFYSVENLNLLSDFAELIVKEIEIFKSESEFVDDAIFDTIYFGGGTPSLLEPSQFEKILNSLFKNFKILTNAEITVETNPGTVDKRKLIEFRKTGINRISFGVQSFFDDDLTFLGRIHTSEDALNCVKFAFESGFENVSVDLIFGLPGQDKNKWLANLEKTIELNIPHVSAYNLIVERGTPLYELVKFGKVKIPDDDKQAELYELTIEFFENAGYKHYEVSNFAKDGFECRHNLKYWQYENYIGFGPSAHSFWINKRWWNVANLEKYVKAINSDKLPIANFEILNKEKMIEEFIYLGLRSTGIDLKKFKNKFGFDFLCLEIIDEINELKNLNLVIVEENFVKLTRKGFMLCDKIAVDIISKINYALR</sequence>
<dbReference type="PROSITE" id="PS51918">
    <property type="entry name" value="RADICAL_SAM"/>
    <property type="match status" value="1"/>
</dbReference>
<evidence type="ECO:0000313" key="13">
    <source>
        <dbReference type="Proteomes" id="UP000199197"/>
    </source>
</evidence>
<dbReference type="AlphaFoldDB" id="A0A0P1NYM4"/>
<name>A0A0P1NYM4_9BACT</name>
<dbReference type="Pfam" id="PF06969">
    <property type="entry name" value="HemN_C"/>
    <property type="match status" value="1"/>
</dbReference>
<dbReference type="GO" id="GO:0006779">
    <property type="term" value="P:porphyrin-containing compound biosynthetic process"/>
    <property type="evidence" value="ECO:0007669"/>
    <property type="project" value="InterPro"/>
</dbReference>
<keyword evidence="10" id="KW-0963">Cytoplasm</keyword>